<feature type="active site" description="Nucleophile" evidence="4 5">
    <location>
        <position position="53"/>
    </location>
</feature>
<evidence type="ECO:0000256" key="6">
    <source>
        <dbReference type="PIRSR" id="PIRSR001430-2"/>
    </source>
</evidence>
<dbReference type="SUPFAM" id="SSF55120">
    <property type="entry name" value="Pseudouridine synthase"/>
    <property type="match status" value="1"/>
</dbReference>
<protein>
    <recommendedName>
        <fullName evidence="4">tRNA pseudouridine synthase A</fullName>
        <ecNumber evidence="4">5.4.99.12</ecNumber>
    </recommendedName>
    <alternativeName>
        <fullName evidence="4">tRNA pseudouridine(38-40) synthase</fullName>
    </alternativeName>
    <alternativeName>
        <fullName evidence="4">tRNA pseudouridylate synthase I</fullName>
    </alternativeName>
    <alternativeName>
        <fullName evidence="4">tRNA-uridine isomerase I</fullName>
    </alternativeName>
</protein>
<reference evidence="9 10" key="1">
    <citation type="submission" date="2018-11" db="EMBL/GenBank/DDBJ databases">
        <title>Genome squencing of methanotrophic bacteria isolated from alkaline groundwater in Korea.</title>
        <authorList>
            <person name="Nguyen L.N."/>
        </authorList>
    </citation>
    <scope>NUCLEOTIDE SEQUENCE [LARGE SCALE GENOMIC DNA]</scope>
    <source>
        <strain evidence="9 10">GW6</strain>
    </source>
</reference>
<dbReference type="KEGG" id="mros:EHO51_13970"/>
<dbReference type="Proteomes" id="UP000273982">
    <property type="component" value="Chromosome"/>
</dbReference>
<dbReference type="AlphaFoldDB" id="A0A3G8M929"/>
<dbReference type="InterPro" id="IPR020103">
    <property type="entry name" value="PsdUridine_synth_cat_dom_sf"/>
</dbReference>
<dbReference type="Gene3D" id="3.30.70.660">
    <property type="entry name" value="Pseudouridine synthase I, catalytic domain, C-terminal subdomain"/>
    <property type="match status" value="1"/>
</dbReference>
<dbReference type="InterPro" id="IPR020094">
    <property type="entry name" value="TruA/RsuA/RluB/E/F_N"/>
</dbReference>
<evidence type="ECO:0000313" key="9">
    <source>
        <dbReference type="EMBL" id="AZG77745.1"/>
    </source>
</evidence>
<evidence type="ECO:0000256" key="3">
    <source>
        <dbReference type="ARBA" id="ARBA00023235"/>
    </source>
</evidence>
<dbReference type="PANTHER" id="PTHR11142:SF0">
    <property type="entry name" value="TRNA PSEUDOURIDINE SYNTHASE-LIKE 1"/>
    <property type="match status" value="1"/>
</dbReference>
<dbReference type="NCBIfam" id="TIGR00071">
    <property type="entry name" value="hisT_truA"/>
    <property type="match status" value="1"/>
</dbReference>
<evidence type="ECO:0000259" key="8">
    <source>
        <dbReference type="Pfam" id="PF01416"/>
    </source>
</evidence>
<proteinExistence type="inferred from homology"/>
<comment type="subunit">
    <text evidence="4">Homodimer.</text>
</comment>
<evidence type="ECO:0000256" key="1">
    <source>
        <dbReference type="ARBA" id="ARBA00009375"/>
    </source>
</evidence>
<evidence type="ECO:0000256" key="4">
    <source>
        <dbReference type="HAMAP-Rule" id="MF_00171"/>
    </source>
</evidence>
<dbReference type="HAMAP" id="MF_00171">
    <property type="entry name" value="TruA"/>
    <property type="match status" value="1"/>
</dbReference>
<dbReference type="InterPro" id="IPR001406">
    <property type="entry name" value="PsdUridine_synth_TruA"/>
</dbReference>
<dbReference type="InterPro" id="IPR020097">
    <property type="entry name" value="PsdUridine_synth_TruA_a/b_dom"/>
</dbReference>
<comment type="caution">
    <text evidence="4">Lacks conserved residue(s) required for the propagation of feature annotation.</text>
</comment>
<dbReference type="InterPro" id="IPR020095">
    <property type="entry name" value="PsdUridine_synth_TruA_C"/>
</dbReference>
<dbReference type="PIRSF" id="PIRSF001430">
    <property type="entry name" value="tRNA_psdUrid_synth"/>
    <property type="match status" value="1"/>
</dbReference>
<comment type="similarity">
    <text evidence="1 4 7">Belongs to the tRNA pseudouridine synthase TruA family.</text>
</comment>
<feature type="domain" description="Pseudouridine synthase I TruA alpha/beta" evidence="8">
    <location>
        <begin position="145"/>
        <end position="246"/>
    </location>
</feature>
<name>A0A3G8M929_9HYPH</name>
<evidence type="ECO:0000256" key="5">
    <source>
        <dbReference type="PIRSR" id="PIRSR001430-1"/>
    </source>
</evidence>
<dbReference type="GO" id="GO:0160147">
    <property type="term" value="F:tRNA pseudouridine(38-40) synthase activity"/>
    <property type="evidence" value="ECO:0007669"/>
    <property type="project" value="UniProtKB-EC"/>
</dbReference>
<dbReference type="Gene3D" id="3.30.70.580">
    <property type="entry name" value="Pseudouridine synthase I, catalytic domain, N-terminal subdomain"/>
    <property type="match status" value="1"/>
</dbReference>
<organism evidence="9 10">
    <name type="scientific">Methylocystis rosea</name>
    <dbReference type="NCBI Taxonomy" id="173366"/>
    <lineage>
        <taxon>Bacteria</taxon>
        <taxon>Pseudomonadati</taxon>
        <taxon>Pseudomonadota</taxon>
        <taxon>Alphaproteobacteria</taxon>
        <taxon>Hyphomicrobiales</taxon>
        <taxon>Methylocystaceae</taxon>
        <taxon>Methylocystis</taxon>
    </lineage>
</organism>
<comment type="catalytic activity">
    <reaction evidence="4 7">
        <text>uridine(38/39/40) in tRNA = pseudouridine(38/39/40) in tRNA</text>
        <dbReference type="Rhea" id="RHEA:22376"/>
        <dbReference type="Rhea" id="RHEA-COMP:10085"/>
        <dbReference type="Rhea" id="RHEA-COMP:10087"/>
        <dbReference type="ChEBI" id="CHEBI:65314"/>
        <dbReference type="ChEBI" id="CHEBI:65315"/>
        <dbReference type="EC" id="5.4.99.12"/>
    </reaction>
</comment>
<feature type="binding site" evidence="4 6">
    <location>
        <position position="112"/>
    </location>
    <ligand>
        <name>substrate</name>
    </ligand>
</feature>
<sequence>MPRFALTIEYDGAPYVGWQRQANGVSVQQRLEEAVAAINGGLRAVVHGAGRTDAGVHALGQIAHIDLARDWRVDRLRDAINAHLKPDPIAVLAARAVGEDFEARFSAIRRHYLYIIDNRRAPLALNLGRAWHVKRPLDAQAMHEAAQSLVGRHDFTTFRASECQANSPMRTLERLDVHREGERIEIVVSARSFLHNQVRSMAGSLEHVGSGKWRVEDLALALLAKDRARCGQVAPPHGLYLVAVDY</sequence>
<evidence type="ECO:0000256" key="7">
    <source>
        <dbReference type="RuleBase" id="RU003792"/>
    </source>
</evidence>
<accession>A0A3G8M929</accession>
<gene>
    <name evidence="4 9" type="primary">truA</name>
    <name evidence="9" type="ORF">EHO51_13970</name>
</gene>
<dbReference type="RefSeq" id="WP_124739397.1">
    <property type="nucleotide sequence ID" value="NZ_CP034086.1"/>
</dbReference>
<keyword evidence="3 4" id="KW-0413">Isomerase</keyword>
<dbReference type="EMBL" id="CP034086">
    <property type="protein sequence ID" value="AZG77745.1"/>
    <property type="molecule type" value="Genomic_DNA"/>
</dbReference>
<comment type="function">
    <text evidence="4">Formation of pseudouridine at positions 38, 39 and 40 in the anticodon stem and loop of transfer RNAs.</text>
</comment>
<dbReference type="Pfam" id="PF01416">
    <property type="entry name" value="PseudoU_synth_1"/>
    <property type="match status" value="2"/>
</dbReference>
<feature type="domain" description="Pseudouridine synthase I TruA alpha/beta" evidence="8">
    <location>
        <begin position="8"/>
        <end position="105"/>
    </location>
</feature>
<dbReference type="GO" id="GO:0003723">
    <property type="term" value="F:RNA binding"/>
    <property type="evidence" value="ECO:0007669"/>
    <property type="project" value="InterPro"/>
</dbReference>
<evidence type="ECO:0000313" key="10">
    <source>
        <dbReference type="Proteomes" id="UP000273982"/>
    </source>
</evidence>
<evidence type="ECO:0000256" key="2">
    <source>
        <dbReference type="ARBA" id="ARBA00022694"/>
    </source>
</evidence>
<dbReference type="PANTHER" id="PTHR11142">
    <property type="entry name" value="PSEUDOURIDYLATE SYNTHASE"/>
    <property type="match status" value="1"/>
</dbReference>
<dbReference type="CDD" id="cd02570">
    <property type="entry name" value="PseudoU_synth_EcTruA"/>
    <property type="match status" value="1"/>
</dbReference>
<keyword evidence="2 4" id="KW-0819">tRNA processing</keyword>
<dbReference type="GO" id="GO:0031119">
    <property type="term" value="P:tRNA pseudouridine synthesis"/>
    <property type="evidence" value="ECO:0007669"/>
    <property type="project" value="UniProtKB-UniRule"/>
</dbReference>
<dbReference type="FunFam" id="3.30.70.580:FF:000001">
    <property type="entry name" value="tRNA pseudouridine synthase A"/>
    <property type="match status" value="1"/>
</dbReference>
<dbReference type="EC" id="5.4.99.12" evidence="4"/>